<protein>
    <submittedName>
        <fullName evidence="2">Uncharacterized protein</fullName>
    </submittedName>
</protein>
<reference evidence="2" key="2">
    <citation type="journal article" date="2023" name="Microbiol Resour">
        <title>Decontamination and Annotation of the Draft Genome Sequence of the Oomycete Lagenidium giganteum ARSEF 373.</title>
        <authorList>
            <person name="Morgan W.R."/>
            <person name="Tartar A."/>
        </authorList>
    </citation>
    <scope>NUCLEOTIDE SEQUENCE</scope>
    <source>
        <strain evidence="2">ARSEF 373</strain>
    </source>
</reference>
<keyword evidence="3" id="KW-1185">Reference proteome</keyword>
<evidence type="ECO:0000256" key="1">
    <source>
        <dbReference type="SAM" id="Phobius"/>
    </source>
</evidence>
<dbReference type="EMBL" id="DAKRPA010000277">
    <property type="protein sequence ID" value="DAZ93992.1"/>
    <property type="molecule type" value="Genomic_DNA"/>
</dbReference>
<dbReference type="Proteomes" id="UP001146120">
    <property type="component" value="Unassembled WGS sequence"/>
</dbReference>
<keyword evidence="1" id="KW-0812">Transmembrane</keyword>
<evidence type="ECO:0000313" key="2">
    <source>
        <dbReference type="EMBL" id="DAZ93992.1"/>
    </source>
</evidence>
<sequence length="89" mass="10298">WKSLNCTISLITYGTLELVSIVALQVLLTRSLRLSRLHLLAFVWEKQAKMVQLHLLLWFSLSIAINMMLHHFGADYSFQFAWLSQPHAS</sequence>
<evidence type="ECO:0000313" key="3">
    <source>
        <dbReference type="Proteomes" id="UP001146120"/>
    </source>
</evidence>
<dbReference type="AlphaFoldDB" id="A0AAV2YH82"/>
<gene>
    <name evidence="2" type="ORF">N0F65_005503</name>
</gene>
<comment type="caution">
    <text evidence="2">The sequence shown here is derived from an EMBL/GenBank/DDBJ whole genome shotgun (WGS) entry which is preliminary data.</text>
</comment>
<accession>A0AAV2YH82</accession>
<keyword evidence="1" id="KW-0472">Membrane</keyword>
<feature type="transmembrane region" description="Helical" evidence="1">
    <location>
        <begin position="12"/>
        <end position="32"/>
    </location>
</feature>
<feature type="non-terminal residue" evidence="2">
    <location>
        <position position="1"/>
    </location>
</feature>
<keyword evidence="1" id="KW-1133">Transmembrane helix</keyword>
<reference evidence="2" key="1">
    <citation type="submission" date="2022-11" db="EMBL/GenBank/DDBJ databases">
        <authorList>
            <person name="Morgan W.R."/>
            <person name="Tartar A."/>
        </authorList>
    </citation>
    <scope>NUCLEOTIDE SEQUENCE</scope>
    <source>
        <strain evidence="2">ARSEF 373</strain>
    </source>
</reference>
<organism evidence="2 3">
    <name type="scientific">Lagenidium giganteum</name>
    <dbReference type="NCBI Taxonomy" id="4803"/>
    <lineage>
        <taxon>Eukaryota</taxon>
        <taxon>Sar</taxon>
        <taxon>Stramenopiles</taxon>
        <taxon>Oomycota</taxon>
        <taxon>Peronosporomycetes</taxon>
        <taxon>Pythiales</taxon>
        <taxon>Pythiaceae</taxon>
    </lineage>
</organism>
<feature type="transmembrane region" description="Helical" evidence="1">
    <location>
        <begin position="53"/>
        <end position="73"/>
    </location>
</feature>
<name>A0AAV2YH82_9STRA</name>
<proteinExistence type="predicted"/>